<dbReference type="PANTHER" id="PTHR45947">
    <property type="entry name" value="SULFOQUINOVOSYL TRANSFERASE SQD2"/>
    <property type="match status" value="1"/>
</dbReference>
<name>A0A5S9IRQ1_UABAM</name>
<feature type="domain" description="Glycosyltransferase subfamily 4-like N-terminal" evidence="2">
    <location>
        <begin position="16"/>
        <end position="202"/>
    </location>
</feature>
<dbReference type="CDD" id="cd03801">
    <property type="entry name" value="GT4_PimA-like"/>
    <property type="match status" value="1"/>
</dbReference>
<reference evidence="3 4" key="1">
    <citation type="submission" date="2019-08" db="EMBL/GenBank/DDBJ databases">
        <title>Complete genome sequence of Candidatus Uab amorphum.</title>
        <authorList>
            <person name="Shiratori T."/>
            <person name="Suzuki S."/>
            <person name="Kakizawa Y."/>
            <person name="Ishida K."/>
        </authorList>
    </citation>
    <scope>NUCLEOTIDE SEQUENCE [LARGE SCALE GENOMIC DNA]</scope>
    <source>
        <strain evidence="3 4">SRT547</strain>
    </source>
</reference>
<evidence type="ECO:0000313" key="3">
    <source>
        <dbReference type="EMBL" id="BBM86908.1"/>
    </source>
</evidence>
<dbReference type="Gene3D" id="3.40.50.2000">
    <property type="entry name" value="Glycogen Phosphorylase B"/>
    <property type="match status" value="2"/>
</dbReference>
<dbReference type="PANTHER" id="PTHR45947:SF3">
    <property type="entry name" value="SULFOQUINOVOSYL TRANSFERASE SQD2"/>
    <property type="match status" value="1"/>
</dbReference>
<evidence type="ECO:0000259" key="2">
    <source>
        <dbReference type="Pfam" id="PF13439"/>
    </source>
</evidence>
<dbReference type="Pfam" id="PF00534">
    <property type="entry name" value="Glycos_transf_1"/>
    <property type="match status" value="1"/>
</dbReference>
<dbReference type="SUPFAM" id="SSF53756">
    <property type="entry name" value="UDP-Glycosyltransferase/glycogen phosphorylase"/>
    <property type="match status" value="1"/>
</dbReference>
<accession>A0A5S9IRQ1</accession>
<dbReference type="Pfam" id="PF13439">
    <property type="entry name" value="Glyco_transf_4"/>
    <property type="match status" value="1"/>
</dbReference>
<dbReference type="EMBL" id="AP019860">
    <property type="protein sequence ID" value="BBM86908.1"/>
    <property type="molecule type" value="Genomic_DNA"/>
</dbReference>
<dbReference type="KEGG" id="uam:UABAM_05310"/>
<evidence type="ECO:0000313" key="4">
    <source>
        <dbReference type="Proteomes" id="UP000326354"/>
    </source>
</evidence>
<dbReference type="AlphaFoldDB" id="A0A5S9IRQ1"/>
<keyword evidence="4" id="KW-1185">Reference proteome</keyword>
<dbReference type="Proteomes" id="UP000326354">
    <property type="component" value="Chromosome"/>
</dbReference>
<proteinExistence type="predicted"/>
<gene>
    <name evidence="3" type="ORF">UABAM_05310</name>
</gene>
<feature type="domain" description="Glycosyl transferase family 1" evidence="1">
    <location>
        <begin position="208"/>
        <end position="368"/>
    </location>
</feature>
<dbReference type="InterPro" id="IPR028098">
    <property type="entry name" value="Glyco_trans_4-like_N"/>
</dbReference>
<dbReference type="RefSeq" id="WP_173013583.1">
    <property type="nucleotide sequence ID" value="NZ_AP019860.1"/>
</dbReference>
<dbReference type="InterPro" id="IPR001296">
    <property type="entry name" value="Glyco_trans_1"/>
</dbReference>
<evidence type="ECO:0000259" key="1">
    <source>
        <dbReference type="Pfam" id="PF00534"/>
    </source>
</evidence>
<keyword evidence="3" id="KW-0808">Transferase</keyword>
<sequence length="395" mass="45936">MKIAIISNLYPPYYLGGYEILCAQVCKELHNRGHKIVVLTSQHGVEKACVESQEFMIHRQLELYVPFPKAAKLMRRQRLRTSRTNYDTTKKFLHDEKPDLVFMWSQLRLTLGSAQAAQKVGIPTIYTFNDYYMGGYSPSAFSLRLRPFFRYILDNVFYRQITHRNLDFSYTTCISNVVKDTLLQKRVPIQNSRVINQGIPIEQFPYKKRQKITEKPKLLYVGQLHEYKGVHTILEALRLLPNLDIQLSIVGDGPQQYKDRLRSEAQNLRVEFLGKVPHDKIAEVYRSHDIFIFPSIWPEPYGLTHLEAMASGTIVISTNDGGHGEFLKHHDNSYVFKKDNPHDLADKIQEVLHHPQKTSQIVQNAREMVENKLSIKAYVSQLETFLKECLEKEKK</sequence>
<dbReference type="GO" id="GO:0016757">
    <property type="term" value="F:glycosyltransferase activity"/>
    <property type="evidence" value="ECO:0007669"/>
    <property type="project" value="InterPro"/>
</dbReference>
<organism evidence="3 4">
    <name type="scientific">Uabimicrobium amorphum</name>
    <dbReference type="NCBI Taxonomy" id="2596890"/>
    <lineage>
        <taxon>Bacteria</taxon>
        <taxon>Pseudomonadati</taxon>
        <taxon>Planctomycetota</taxon>
        <taxon>Candidatus Uabimicrobiia</taxon>
        <taxon>Candidatus Uabimicrobiales</taxon>
        <taxon>Candidatus Uabimicrobiaceae</taxon>
        <taxon>Candidatus Uabimicrobium</taxon>
    </lineage>
</organism>
<protein>
    <submittedName>
        <fullName evidence="3">Glycosyl transferase family 1</fullName>
    </submittedName>
</protein>
<dbReference type="InterPro" id="IPR050194">
    <property type="entry name" value="Glycosyltransferase_grp1"/>
</dbReference>